<gene>
    <name evidence="1" type="ORF">VF08_08075</name>
</gene>
<name>A0A9Q6EM74_NOSLI</name>
<reference evidence="1 2" key="1">
    <citation type="submission" date="2015-02" db="EMBL/GenBank/DDBJ databases">
        <title>Nostoc linckia genome annotation.</title>
        <authorList>
            <person name="Zhou Z."/>
        </authorList>
    </citation>
    <scope>NUCLEOTIDE SEQUENCE [LARGE SCALE GENOMIC DNA]</scope>
    <source>
        <strain evidence="2">z8</strain>
    </source>
</reference>
<evidence type="ECO:0000313" key="2">
    <source>
        <dbReference type="Proteomes" id="UP000222310"/>
    </source>
</evidence>
<dbReference type="RefSeq" id="WP_099068905.1">
    <property type="nucleotide sequence ID" value="NZ_LAHD01000016.1"/>
</dbReference>
<protein>
    <submittedName>
        <fullName evidence="1">Uncharacterized protein</fullName>
    </submittedName>
</protein>
<sequence length="62" mass="7088">MLTEHQILNARDWLKDCSGSYLDIQEPSDVDNFTDDEIVNGLINEFGSIEEAIKNLDLDYPN</sequence>
<accession>A0A9Q6EM74</accession>
<comment type="caution">
    <text evidence="1">The sequence shown here is derived from an EMBL/GenBank/DDBJ whole genome shotgun (WGS) entry which is preliminary data.</text>
</comment>
<organism evidence="1 2">
    <name type="scientific">Nostoc linckia z8</name>
    <dbReference type="NCBI Taxonomy" id="1628746"/>
    <lineage>
        <taxon>Bacteria</taxon>
        <taxon>Bacillati</taxon>
        <taxon>Cyanobacteriota</taxon>
        <taxon>Cyanophyceae</taxon>
        <taxon>Nostocales</taxon>
        <taxon>Nostocaceae</taxon>
        <taxon>Nostoc</taxon>
    </lineage>
</organism>
<dbReference type="EMBL" id="LAHD01000016">
    <property type="protein sequence ID" value="PHK05326.1"/>
    <property type="molecule type" value="Genomic_DNA"/>
</dbReference>
<dbReference type="Proteomes" id="UP000222310">
    <property type="component" value="Unassembled WGS sequence"/>
</dbReference>
<dbReference type="AlphaFoldDB" id="A0A9Q6EM74"/>
<dbReference type="GeneID" id="57095955"/>
<proteinExistence type="predicted"/>
<evidence type="ECO:0000313" key="1">
    <source>
        <dbReference type="EMBL" id="PHK05326.1"/>
    </source>
</evidence>